<keyword evidence="1" id="KW-0472">Membrane</keyword>
<comment type="caution">
    <text evidence="2">The sequence shown here is derived from an EMBL/GenBank/DDBJ whole genome shotgun (WGS) entry which is preliminary data.</text>
</comment>
<keyword evidence="1" id="KW-1133">Transmembrane helix</keyword>
<protein>
    <submittedName>
        <fullName evidence="2">Retrovirus-related Pol polyprotein from transposon TNT 1-94</fullName>
    </submittedName>
</protein>
<proteinExistence type="predicted"/>
<sequence length="297" mass="32634">MRYLNKTSAYALKVKAEDNAIRLFPDAAFAPSGAKSHSGFLVMWGNTPIVWRSARQATVALSTAESELNAILEGGIAVLGLESMLYDLNIHVEERVVLSDSMSALTISSGTGSWRTRHLRIKASWLQEMLTAGSFTAKHCPGVVQPADLLTKALPSQRLCDLLELWGVGEVVDGDNKSKEVNTKAQIPAAKMLVAMLCCVMFLGTEARDLNDNPGPQIDYDMMGILVILLVVLGGLIVYEAVKWVCLEFYREWTPGASRRKLRRSPSGASKESDIYLLFDTRKQGKCQFARAAMVAY</sequence>
<dbReference type="PANTHER" id="PTHR11439:SF483">
    <property type="entry name" value="PEPTIDE SYNTHASE GLIP-LIKE, PUTATIVE (AFU_ORTHOLOGUE AFUA_3G12920)-RELATED"/>
    <property type="match status" value="1"/>
</dbReference>
<organism evidence="2 3">
    <name type="scientific">Symbiodinium microadriaticum</name>
    <name type="common">Dinoflagellate</name>
    <name type="synonym">Zooxanthella microadriatica</name>
    <dbReference type="NCBI Taxonomy" id="2951"/>
    <lineage>
        <taxon>Eukaryota</taxon>
        <taxon>Sar</taxon>
        <taxon>Alveolata</taxon>
        <taxon>Dinophyceae</taxon>
        <taxon>Suessiales</taxon>
        <taxon>Symbiodiniaceae</taxon>
        <taxon>Symbiodinium</taxon>
    </lineage>
</organism>
<feature type="transmembrane region" description="Helical" evidence="1">
    <location>
        <begin position="223"/>
        <end position="242"/>
    </location>
</feature>
<evidence type="ECO:0000313" key="2">
    <source>
        <dbReference type="EMBL" id="OLQ14296.1"/>
    </source>
</evidence>
<dbReference type="EMBL" id="LSRX01000017">
    <property type="protein sequence ID" value="OLQ14296.1"/>
    <property type="molecule type" value="Genomic_DNA"/>
</dbReference>
<gene>
    <name evidence="2" type="ORF">AK812_SmicGene1626</name>
</gene>
<feature type="transmembrane region" description="Helical" evidence="1">
    <location>
        <begin position="185"/>
        <end position="203"/>
    </location>
</feature>
<keyword evidence="1" id="KW-0812">Transmembrane</keyword>
<name>A0A1Q9F3Q3_SYMMI</name>
<dbReference type="PANTHER" id="PTHR11439">
    <property type="entry name" value="GAG-POL-RELATED RETROTRANSPOSON"/>
    <property type="match status" value="1"/>
</dbReference>
<evidence type="ECO:0000313" key="3">
    <source>
        <dbReference type="Proteomes" id="UP000186817"/>
    </source>
</evidence>
<dbReference type="CDD" id="cd09272">
    <property type="entry name" value="RNase_HI_RT_Ty1"/>
    <property type="match status" value="1"/>
</dbReference>
<accession>A0A1Q9F3Q3</accession>
<dbReference type="OrthoDB" id="434790at2759"/>
<dbReference type="Proteomes" id="UP000186817">
    <property type="component" value="Unassembled WGS sequence"/>
</dbReference>
<keyword evidence="3" id="KW-1185">Reference proteome</keyword>
<dbReference type="AlphaFoldDB" id="A0A1Q9F3Q3"/>
<reference evidence="2 3" key="1">
    <citation type="submission" date="2016-02" db="EMBL/GenBank/DDBJ databases">
        <title>Genome analysis of coral dinoflagellate symbionts highlights evolutionary adaptations to a symbiotic lifestyle.</title>
        <authorList>
            <person name="Aranda M."/>
            <person name="Li Y."/>
            <person name="Liew Y.J."/>
            <person name="Baumgarten S."/>
            <person name="Simakov O."/>
            <person name="Wilson M."/>
            <person name="Piel J."/>
            <person name="Ashoor H."/>
            <person name="Bougouffa S."/>
            <person name="Bajic V.B."/>
            <person name="Ryu T."/>
            <person name="Ravasi T."/>
            <person name="Bayer T."/>
            <person name="Micklem G."/>
            <person name="Kim H."/>
            <person name="Bhak J."/>
            <person name="Lajeunesse T.C."/>
            <person name="Voolstra C.R."/>
        </authorList>
    </citation>
    <scope>NUCLEOTIDE SEQUENCE [LARGE SCALE GENOMIC DNA]</scope>
    <source>
        <strain evidence="2 3">CCMP2467</strain>
    </source>
</reference>
<evidence type="ECO:0000256" key="1">
    <source>
        <dbReference type="SAM" id="Phobius"/>
    </source>
</evidence>